<proteinExistence type="predicted"/>
<organism evidence="1 2">
    <name type="scientific">Paramecium pentaurelia</name>
    <dbReference type="NCBI Taxonomy" id="43138"/>
    <lineage>
        <taxon>Eukaryota</taxon>
        <taxon>Sar</taxon>
        <taxon>Alveolata</taxon>
        <taxon>Ciliophora</taxon>
        <taxon>Intramacronucleata</taxon>
        <taxon>Oligohymenophorea</taxon>
        <taxon>Peniculida</taxon>
        <taxon>Parameciidae</taxon>
        <taxon>Paramecium</taxon>
    </lineage>
</organism>
<reference evidence="1" key="1">
    <citation type="submission" date="2021-01" db="EMBL/GenBank/DDBJ databases">
        <authorList>
            <consortium name="Genoscope - CEA"/>
            <person name="William W."/>
        </authorList>
    </citation>
    <scope>NUCLEOTIDE SEQUENCE</scope>
</reference>
<name>A0A8S1XN08_9CILI</name>
<evidence type="ECO:0000313" key="1">
    <source>
        <dbReference type="EMBL" id="CAD8202401.1"/>
    </source>
</evidence>
<gene>
    <name evidence="1" type="ORF">PPENT_87.1.T1310019</name>
</gene>
<accession>A0A8S1XN08</accession>
<dbReference type="EMBL" id="CAJJDO010000131">
    <property type="protein sequence ID" value="CAD8202401.1"/>
    <property type="molecule type" value="Genomic_DNA"/>
</dbReference>
<sequence length="103" mass="12132">MADAAKNYCRACFTIAKEIINTSQIIQENKWKKLTNWINSLLLLPQVVEQNQVILLRLWKTYLLNMQFRLNKCILNISFLGIIQQQSGYQQCCVNYSYDLKIL</sequence>
<protein>
    <submittedName>
        <fullName evidence="1">Uncharacterized protein</fullName>
    </submittedName>
</protein>
<keyword evidence="2" id="KW-1185">Reference proteome</keyword>
<comment type="caution">
    <text evidence="1">The sequence shown here is derived from an EMBL/GenBank/DDBJ whole genome shotgun (WGS) entry which is preliminary data.</text>
</comment>
<dbReference type="Proteomes" id="UP000689195">
    <property type="component" value="Unassembled WGS sequence"/>
</dbReference>
<evidence type="ECO:0000313" key="2">
    <source>
        <dbReference type="Proteomes" id="UP000689195"/>
    </source>
</evidence>
<dbReference type="AlphaFoldDB" id="A0A8S1XN08"/>